<evidence type="ECO:0000313" key="2">
    <source>
        <dbReference type="Proteomes" id="UP000823486"/>
    </source>
</evidence>
<sequence>MIFRFKQDFTLLNDDDLKRKSRLEKKAAFSPIENQFIGKLIFVNSKIKAGPYYVLIKYLVSERHLYPITFSTTCS</sequence>
<proteinExistence type="predicted"/>
<reference evidence="1 2" key="1">
    <citation type="submission" date="2021-01" db="EMBL/GenBank/DDBJ databases">
        <title>Genomic Encyclopedia of Type Strains, Phase IV (KMG-IV): sequencing the most valuable type-strain genomes for metagenomic binning, comparative biology and taxonomic classification.</title>
        <authorList>
            <person name="Goeker M."/>
        </authorList>
    </citation>
    <scope>NUCLEOTIDE SEQUENCE [LARGE SCALE GENOMIC DNA]</scope>
    <source>
        <strain evidence="1 2">DSM 105482</strain>
    </source>
</reference>
<gene>
    <name evidence="1" type="ORF">JOC77_000996</name>
</gene>
<protein>
    <submittedName>
        <fullName evidence="1">Uncharacterized protein</fullName>
    </submittedName>
</protein>
<accession>A0ABS2QFL1</accession>
<organism evidence="1 2">
    <name type="scientific">Peribacillus deserti</name>
    <dbReference type="NCBI Taxonomy" id="673318"/>
    <lineage>
        <taxon>Bacteria</taxon>
        <taxon>Bacillati</taxon>
        <taxon>Bacillota</taxon>
        <taxon>Bacilli</taxon>
        <taxon>Bacillales</taxon>
        <taxon>Bacillaceae</taxon>
        <taxon>Peribacillus</taxon>
    </lineage>
</organism>
<dbReference type="Proteomes" id="UP000823486">
    <property type="component" value="Unassembled WGS sequence"/>
</dbReference>
<dbReference type="EMBL" id="JAFBFI010000003">
    <property type="protein sequence ID" value="MBM7691589.1"/>
    <property type="molecule type" value="Genomic_DNA"/>
</dbReference>
<keyword evidence="2" id="KW-1185">Reference proteome</keyword>
<name>A0ABS2QFL1_9BACI</name>
<comment type="caution">
    <text evidence="1">The sequence shown here is derived from an EMBL/GenBank/DDBJ whole genome shotgun (WGS) entry which is preliminary data.</text>
</comment>
<evidence type="ECO:0000313" key="1">
    <source>
        <dbReference type="EMBL" id="MBM7691589.1"/>
    </source>
</evidence>